<dbReference type="InterPro" id="IPR013766">
    <property type="entry name" value="Thioredoxin_domain"/>
</dbReference>
<keyword evidence="1" id="KW-0676">Redox-active center</keyword>
<dbReference type="InterPro" id="IPR000866">
    <property type="entry name" value="AhpC/TSA"/>
</dbReference>
<dbReference type="EMBL" id="FUIE01000013">
    <property type="protein sequence ID" value="SJM49083.1"/>
    <property type="molecule type" value="Genomic_DNA"/>
</dbReference>
<dbReference type="OrthoDB" id="9799347at2"/>
<dbReference type="PANTHER" id="PTHR42852">
    <property type="entry name" value="THIOL:DISULFIDE INTERCHANGE PROTEIN DSBE"/>
    <property type="match status" value="1"/>
</dbReference>
<name>A0A1R4EZU5_BREDI</name>
<dbReference type="SUPFAM" id="SSF52833">
    <property type="entry name" value="Thioredoxin-like"/>
    <property type="match status" value="1"/>
</dbReference>
<dbReference type="Gene3D" id="3.40.30.10">
    <property type="entry name" value="Glutaredoxin"/>
    <property type="match status" value="1"/>
</dbReference>
<evidence type="ECO:0000313" key="4">
    <source>
        <dbReference type="EMBL" id="SJM49083.1"/>
    </source>
</evidence>
<dbReference type="InterPro" id="IPR050553">
    <property type="entry name" value="Thioredoxin_ResA/DsbE_sf"/>
</dbReference>
<dbReference type="PROSITE" id="PS00194">
    <property type="entry name" value="THIOREDOXIN_1"/>
    <property type="match status" value="1"/>
</dbReference>
<dbReference type="GO" id="GO:0016209">
    <property type="term" value="F:antioxidant activity"/>
    <property type="evidence" value="ECO:0007669"/>
    <property type="project" value="InterPro"/>
</dbReference>
<dbReference type="PROSITE" id="PS51352">
    <property type="entry name" value="THIOREDOXIN_2"/>
    <property type="match status" value="1"/>
</dbReference>
<dbReference type="AlphaFoldDB" id="A0A1R4EZU5"/>
<keyword evidence="2" id="KW-1133">Transmembrane helix</keyword>
<protein>
    <submittedName>
        <fullName evidence="4">Thiol:disulfide oxidoreductase TlpA</fullName>
    </submittedName>
</protein>
<evidence type="ECO:0000256" key="1">
    <source>
        <dbReference type="ARBA" id="ARBA00023284"/>
    </source>
</evidence>
<evidence type="ECO:0000313" key="5">
    <source>
        <dbReference type="Proteomes" id="UP000195766"/>
    </source>
</evidence>
<accession>A0A1R4EZU5</accession>
<dbReference type="Pfam" id="PF00578">
    <property type="entry name" value="AhpC-TSA"/>
    <property type="match status" value="1"/>
</dbReference>
<evidence type="ECO:0000256" key="2">
    <source>
        <dbReference type="SAM" id="Phobius"/>
    </source>
</evidence>
<proteinExistence type="predicted"/>
<dbReference type="CDD" id="cd02966">
    <property type="entry name" value="TlpA_like_family"/>
    <property type="match status" value="1"/>
</dbReference>
<dbReference type="InterPro" id="IPR017937">
    <property type="entry name" value="Thioredoxin_CS"/>
</dbReference>
<evidence type="ECO:0000259" key="3">
    <source>
        <dbReference type="PROSITE" id="PS51352"/>
    </source>
</evidence>
<dbReference type="GO" id="GO:0015036">
    <property type="term" value="F:disulfide oxidoreductase activity"/>
    <property type="evidence" value="ECO:0007669"/>
    <property type="project" value="UniProtKB-ARBA"/>
</dbReference>
<gene>
    <name evidence="4" type="ORF">FM111_01675</name>
</gene>
<keyword evidence="2" id="KW-0812">Transmembrane</keyword>
<dbReference type="PANTHER" id="PTHR42852:SF13">
    <property type="entry name" value="PROTEIN DIPZ"/>
    <property type="match status" value="1"/>
</dbReference>
<dbReference type="RefSeq" id="WP_087139009.1">
    <property type="nucleotide sequence ID" value="NZ_FUIE01000013.1"/>
</dbReference>
<dbReference type="InterPro" id="IPR036249">
    <property type="entry name" value="Thioredoxin-like_sf"/>
</dbReference>
<feature type="domain" description="Thioredoxin" evidence="3">
    <location>
        <begin position="59"/>
        <end position="210"/>
    </location>
</feature>
<feature type="transmembrane region" description="Helical" evidence="2">
    <location>
        <begin position="6"/>
        <end position="29"/>
    </location>
</feature>
<reference evidence="4 5" key="1">
    <citation type="submission" date="2017-02" db="EMBL/GenBank/DDBJ databases">
        <authorList>
            <person name="Peterson S.W."/>
        </authorList>
    </citation>
    <scope>NUCLEOTIDE SEQUENCE [LARGE SCALE GENOMIC DNA]</scope>
    <source>
        <strain evidence="4 5">3F5N</strain>
    </source>
</reference>
<organism evidence="4 5">
    <name type="scientific">Brevundimonas diminuta 3F5N</name>
    <dbReference type="NCBI Taxonomy" id="1255603"/>
    <lineage>
        <taxon>Bacteria</taxon>
        <taxon>Pseudomonadati</taxon>
        <taxon>Pseudomonadota</taxon>
        <taxon>Alphaproteobacteria</taxon>
        <taxon>Caulobacterales</taxon>
        <taxon>Caulobacteraceae</taxon>
        <taxon>Brevundimonas</taxon>
    </lineage>
</organism>
<dbReference type="Proteomes" id="UP000195766">
    <property type="component" value="Unassembled WGS sequence"/>
</dbReference>
<keyword evidence="2" id="KW-0472">Membrane</keyword>
<sequence length="212" mass="22353">MSGSGRTWAGVATFALVGVIGVGAALLYVNQKGGGKESASVAAEALDPQLAVFAKGSLTALQTPVSQDAFQAVSGYVFKNAEGGDVRLADFAGKVTVVNLWATWCAPCKIEMPTLAALADHYKAREDFAVVTVSMDVEKTAGEARAFIAENAPLEFYIDPKFQLAFEFPGKGAMPQTILLDRQGRVRAVLTGEADWASAEAKALVDHLLAEK</sequence>